<dbReference type="AlphaFoldDB" id="A0AAW7JRE2"/>
<dbReference type="EMBL" id="JAUEIE010000004">
    <property type="protein sequence ID" value="MDN0022479.1"/>
    <property type="molecule type" value="Genomic_DNA"/>
</dbReference>
<dbReference type="InterPro" id="IPR025366">
    <property type="entry name" value="DUF4270"/>
</dbReference>
<gene>
    <name evidence="1" type="ORF">QVN81_05495</name>
    <name evidence="2" type="ORF">QVN84_08335</name>
</gene>
<organism evidence="2 4">
    <name type="scientific">Leyella lascolaii</name>
    <dbReference type="NCBI Taxonomy" id="1776379"/>
    <lineage>
        <taxon>Bacteria</taxon>
        <taxon>Pseudomonadati</taxon>
        <taxon>Bacteroidota</taxon>
        <taxon>Bacteroidia</taxon>
        <taxon>Bacteroidales</taxon>
        <taxon>Prevotellaceae</taxon>
        <taxon>Leyella</taxon>
    </lineage>
</organism>
<dbReference type="EMBL" id="JAUEIF010000006">
    <property type="protein sequence ID" value="MDN0025525.1"/>
    <property type="molecule type" value="Genomic_DNA"/>
</dbReference>
<dbReference type="PROSITE" id="PS51257">
    <property type="entry name" value="PROKAR_LIPOPROTEIN"/>
    <property type="match status" value="1"/>
</dbReference>
<dbReference type="Proteomes" id="UP001168478">
    <property type="component" value="Unassembled WGS sequence"/>
</dbReference>
<dbReference type="Pfam" id="PF14092">
    <property type="entry name" value="DUF4270"/>
    <property type="match status" value="1"/>
</dbReference>
<accession>A0AAW7JRE2</accession>
<comment type="caution">
    <text evidence="2">The sequence shown here is derived from an EMBL/GenBank/DDBJ whole genome shotgun (WGS) entry which is preliminary data.</text>
</comment>
<sequence length="474" mass="53805">MKLYYISAIIISAFIFGSCDDNTDEIGSSLIGNMDDLEIIPAKYNISTSSIIADSVYSRNTIGYLGKIRDPETGAYITSDFTTQFHTLENYEFPDKDSIRSLVTLSDDSKEIIADSCELRLYFDNYYGDSLSTMKVTAYELQTPMSEGEKYYSNYDPIKDGLIRTDGIKINKLYTLSDQNVDESVRGSSSYTANIRIKLDKEYTDKDGKKYNNFGTYLMRKYYENPSYFKDSYTFIHNLVPGYYFKIQSGLGSMAYIRTSQLNVYFRFLKNDSVVVGASSFVGTEEVIQSTRIANDANTLKRLVEDKSCTYIKSPAGIFTELTIPVDDIMNGHRNDTINTAKIVLPRINNTSQSEYTLDIPQTLLMIPAEEIHSFFEEGRVVDYKTSFIALYDSKKNSYTFNNISTLVKAMDQKDRSDSKWNKAVIIPVTVTYNTDGEIIKVAHDMSMTSTRLVGGSENPYEPLTIDVIYSKFK</sequence>
<reference evidence="2" key="1">
    <citation type="submission" date="2023-06" db="EMBL/GenBank/DDBJ databases">
        <authorList>
            <person name="Zeman M."/>
            <person name="Kubasova T."/>
            <person name="Jahodarova E."/>
            <person name="Nykrynova M."/>
            <person name="Rychlik I."/>
        </authorList>
    </citation>
    <scope>NUCLEOTIDE SEQUENCE</scope>
    <source>
        <strain evidence="2">ET15</strain>
        <strain evidence="1">ET37</strain>
    </source>
</reference>
<name>A0AAW7JRE2_9BACT</name>
<evidence type="ECO:0000313" key="4">
    <source>
        <dbReference type="Proteomes" id="UP001168478"/>
    </source>
</evidence>
<evidence type="ECO:0000313" key="3">
    <source>
        <dbReference type="Proteomes" id="UP001167831"/>
    </source>
</evidence>
<dbReference type="RefSeq" id="WP_288914724.1">
    <property type="nucleotide sequence ID" value="NZ_JAUEIE010000004.1"/>
</dbReference>
<reference evidence="2" key="2">
    <citation type="submission" date="2023-08" db="EMBL/GenBank/DDBJ databases">
        <title>Identification and characterization of horizontal gene transfer across gut microbiota members of farm animals based on homology search.</title>
        <authorList>
            <person name="Schwarzerova J."/>
            <person name="Nykrynova M."/>
            <person name="Jureckova K."/>
            <person name="Cejkova D."/>
            <person name="Rychlik I."/>
        </authorList>
    </citation>
    <scope>NUCLEOTIDE SEQUENCE</scope>
    <source>
        <strain evidence="2">ET15</strain>
        <strain evidence="1">ET37</strain>
    </source>
</reference>
<dbReference type="Proteomes" id="UP001167831">
    <property type="component" value="Unassembled WGS sequence"/>
</dbReference>
<evidence type="ECO:0000313" key="1">
    <source>
        <dbReference type="EMBL" id="MDN0022479.1"/>
    </source>
</evidence>
<evidence type="ECO:0000313" key="2">
    <source>
        <dbReference type="EMBL" id="MDN0025525.1"/>
    </source>
</evidence>
<proteinExistence type="predicted"/>
<keyword evidence="3" id="KW-1185">Reference proteome</keyword>
<protein>
    <submittedName>
        <fullName evidence="2">DUF4270 domain-containing protein</fullName>
    </submittedName>
</protein>